<sequence>MRFSGIVEVFPGPGGWHYVDVPARIVEAVTSVAVRGLIPVRARMGGTEWDTSLQPRGDGRHFLALKRSVRAAESVEVGDTVTITVAER</sequence>
<evidence type="ECO:0000313" key="1">
    <source>
        <dbReference type="EMBL" id="UYF94082.1"/>
    </source>
</evidence>
<dbReference type="SUPFAM" id="SSF141694">
    <property type="entry name" value="AF2212/PG0164-like"/>
    <property type="match status" value="1"/>
</dbReference>
<evidence type="ECO:0000313" key="2">
    <source>
        <dbReference type="Proteomes" id="UP001163947"/>
    </source>
</evidence>
<dbReference type="InterPro" id="IPR015018">
    <property type="entry name" value="DUF1905"/>
</dbReference>
<gene>
    <name evidence="1" type="ORF">OCS65_27320</name>
</gene>
<reference evidence="1" key="1">
    <citation type="submission" date="2022-09" db="EMBL/GenBank/DDBJ databases">
        <title>The genome sequence of Rhodococcus aetherivorans N1.</title>
        <authorList>
            <person name="Jiang W."/>
        </authorList>
    </citation>
    <scope>NUCLEOTIDE SEQUENCE</scope>
    <source>
        <strain evidence="1">N1</strain>
    </source>
</reference>
<dbReference type="AlphaFoldDB" id="A0AA46SDI0"/>
<accession>A0AA46SDI0</accession>
<dbReference type="KEGG" id="rav:AAT18_01985"/>
<protein>
    <submittedName>
        <fullName evidence="1">DUF1905 domain-containing protein</fullName>
    </submittedName>
</protein>
<proteinExistence type="predicted"/>
<dbReference type="InterPro" id="IPR037079">
    <property type="entry name" value="AF2212/PG0164-like_sf"/>
</dbReference>
<name>A0AA46SDI0_9NOCA</name>
<dbReference type="Gene3D" id="2.40.30.100">
    <property type="entry name" value="AF2212/PG0164-like"/>
    <property type="match status" value="1"/>
</dbReference>
<dbReference type="GeneID" id="83624210"/>
<dbReference type="Pfam" id="PF08922">
    <property type="entry name" value="DUF1905"/>
    <property type="match status" value="1"/>
</dbReference>
<dbReference type="EMBL" id="CP106982">
    <property type="protein sequence ID" value="UYF94082.1"/>
    <property type="molecule type" value="Genomic_DNA"/>
</dbReference>
<dbReference type="Proteomes" id="UP001163947">
    <property type="component" value="Chromosome"/>
</dbReference>
<organism evidence="1 2">
    <name type="scientific">Rhodococcus aetherivorans</name>
    <dbReference type="NCBI Taxonomy" id="191292"/>
    <lineage>
        <taxon>Bacteria</taxon>
        <taxon>Bacillati</taxon>
        <taxon>Actinomycetota</taxon>
        <taxon>Actinomycetes</taxon>
        <taxon>Mycobacteriales</taxon>
        <taxon>Nocardiaceae</taxon>
        <taxon>Rhodococcus</taxon>
    </lineage>
</organism>
<dbReference type="RefSeq" id="WP_050034410.1">
    <property type="nucleotide sequence ID" value="NZ_CP011341.1"/>
</dbReference>